<dbReference type="PANTHER" id="PTHR46397:SF3">
    <property type="entry name" value="NR LBD DOMAIN-CONTAINING PROTEIN-RELATED"/>
    <property type="match status" value="1"/>
</dbReference>
<keyword evidence="14" id="KW-1185">Reference proteome</keyword>
<dbReference type="GO" id="GO:0008270">
    <property type="term" value="F:zinc ion binding"/>
    <property type="evidence" value="ECO:0007669"/>
    <property type="project" value="UniProtKB-KW"/>
</dbReference>
<comment type="similarity">
    <text evidence="2">Belongs to the nuclear hormone receptor family.</text>
</comment>
<evidence type="ECO:0000256" key="7">
    <source>
        <dbReference type="ARBA" id="ARBA00023125"/>
    </source>
</evidence>
<dbReference type="EMBL" id="BTSY01000006">
    <property type="protein sequence ID" value="GMT34570.1"/>
    <property type="molecule type" value="Genomic_DNA"/>
</dbReference>
<comment type="caution">
    <text evidence="12">The sequence shown here is derived from an EMBL/GenBank/DDBJ whole genome shotgun (WGS) entry which is preliminary data.</text>
</comment>
<evidence type="ECO:0000256" key="8">
    <source>
        <dbReference type="ARBA" id="ARBA00023163"/>
    </source>
</evidence>
<feature type="domain" description="Nuclear receptor" evidence="11">
    <location>
        <begin position="162"/>
        <end position="242"/>
    </location>
</feature>
<accession>A0AAV5WVD1</accession>
<dbReference type="GO" id="GO:0000978">
    <property type="term" value="F:RNA polymerase II cis-regulatory region sequence-specific DNA binding"/>
    <property type="evidence" value="ECO:0007669"/>
    <property type="project" value="InterPro"/>
</dbReference>
<dbReference type="PROSITE" id="PS51030">
    <property type="entry name" value="NUCLEAR_REC_DBD_2"/>
    <property type="match status" value="1"/>
</dbReference>
<evidence type="ECO:0000256" key="2">
    <source>
        <dbReference type="ARBA" id="ARBA00005993"/>
    </source>
</evidence>
<sequence length="302" mass="32813">MGLSFPEFETHLPYPALPQHPPALDLFDPNNWMGVLDKKEGSARRPSFTESIFPQVFGNHGFLDFGATVSANAHSVLKVFPYFQRNSKSIPSDPLDSLYLSPSLPSTISTPSGGLGLAPPTPKGGGVGGGVVGGIAGYGGQTVIVREAVLDMEKPEDREMAEQECQVCMATTANGLHFGARTCAACAAFFRRSVADAKSYTCKGSQRCTSSAKDGTGYRKICRSCRLRRCLDIGMQPDNVQNKRFRKEDFPQSMSDLVSKPVKNSIDNLLKINFAPPFVAMGQMQLPQPTHIHQSTPQSFYC</sequence>
<keyword evidence="4" id="KW-0863">Zinc-finger</keyword>
<dbReference type="GO" id="GO:0003700">
    <property type="term" value="F:DNA-binding transcription factor activity"/>
    <property type="evidence" value="ECO:0007669"/>
    <property type="project" value="InterPro"/>
</dbReference>
<feature type="non-terminal residue" evidence="12">
    <location>
        <position position="302"/>
    </location>
</feature>
<organism evidence="12 14">
    <name type="scientific">Pristionchus fissidentatus</name>
    <dbReference type="NCBI Taxonomy" id="1538716"/>
    <lineage>
        <taxon>Eukaryota</taxon>
        <taxon>Metazoa</taxon>
        <taxon>Ecdysozoa</taxon>
        <taxon>Nematoda</taxon>
        <taxon>Chromadorea</taxon>
        <taxon>Rhabditida</taxon>
        <taxon>Rhabditina</taxon>
        <taxon>Diplogasteromorpha</taxon>
        <taxon>Diplogasteroidea</taxon>
        <taxon>Neodiplogasteridae</taxon>
        <taxon>Pristionchus</taxon>
    </lineage>
</organism>
<name>A0AAV5WVD1_9BILA</name>
<evidence type="ECO:0000256" key="3">
    <source>
        <dbReference type="ARBA" id="ARBA00022723"/>
    </source>
</evidence>
<dbReference type="InterPro" id="IPR013088">
    <property type="entry name" value="Znf_NHR/GATA"/>
</dbReference>
<dbReference type="CDD" id="cd06960">
    <property type="entry name" value="NR_DBD_HNF4A"/>
    <property type="match status" value="1"/>
</dbReference>
<reference evidence="12" key="1">
    <citation type="submission" date="2023-10" db="EMBL/GenBank/DDBJ databases">
        <title>Genome assembly of Pristionchus species.</title>
        <authorList>
            <person name="Yoshida K."/>
            <person name="Sommer R.J."/>
        </authorList>
    </citation>
    <scope>NUCLEOTIDE SEQUENCE</scope>
    <source>
        <strain evidence="12">RS5133</strain>
    </source>
</reference>
<evidence type="ECO:0000256" key="6">
    <source>
        <dbReference type="ARBA" id="ARBA00023015"/>
    </source>
</evidence>
<evidence type="ECO:0000259" key="11">
    <source>
        <dbReference type="PROSITE" id="PS51030"/>
    </source>
</evidence>
<keyword evidence="3" id="KW-0479">Metal-binding</keyword>
<dbReference type="PROSITE" id="PS00031">
    <property type="entry name" value="NUCLEAR_REC_DBD_1"/>
    <property type="match status" value="1"/>
</dbReference>
<keyword evidence="10" id="KW-0539">Nucleus</keyword>
<keyword evidence="8" id="KW-0804">Transcription</keyword>
<dbReference type="InterPro" id="IPR001628">
    <property type="entry name" value="Znf_hrmn_rcpt"/>
</dbReference>
<dbReference type="AlphaFoldDB" id="A0AAV5WVD1"/>
<keyword evidence="7" id="KW-0238">DNA-binding</keyword>
<dbReference type="Pfam" id="PF00105">
    <property type="entry name" value="zf-C4"/>
    <property type="match status" value="1"/>
</dbReference>
<evidence type="ECO:0000256" key="9">
    <source>
        <dbReference type="ARBA" id="ARBA00023170"/>
    </source>
</evidence>
<dbReference type="EMBL" id="BTSY01000006">
    <property type="protein sequence ID" value="GMT34573.1"/>
    <property type="molecule type" value="Genomic_DNA"/>
</dbReference>
<proteinExistence type="inferred from homology"/>
<evidence type="ECO:0000256" key="1">
    <source>
        <dbReference type="ARBA" id="ARBA00004123"/>
    </source>
</evidence>
<keyword evidence="9" id="KW-0675">Receptor</keyword>
<protein>
    <recommendedName>
        <fullName evidence="11">Nuclear receptor domain-containing protein</fullName>
    </recommendedName>
</protein>
<dbReference type="InterPro" id="IPR049636">
    <property type="entry name" value="HNF4-like_DBD"/>
</dbReference>
<evidence type="ECO:0000313" key="13">
    <source>
        <dbReference type="EMBL" id="GMT34573.1"/>
    </source>
</evidence>
<evidence type="ECO:0000256" key="4">
    <source>
        <dbReference type="ARBA" id="ARBA00022771"/>
    </source>
</evidence>
<evidence type="ECO:0000313" key="12">
    <source>
        <dbReference type="EMBL" id="GMT34570.1"/>
    </source>
</evidence>
<evidence type="ECO:0000256" key="5">
    <source>
        <dbReference type="ARBA" id="ARBA00022833"/>
    </source>
</evidence>
<dbReference type="PRINTS" id="PR00047">
    <property type="entry name" value="STROIDFINGER"/>
</dbReference>
<gene>
    <name evidence="12" type="ORF">PFISCL1PPCAC_25867</name>
    <name evidence="13" type="ORF">PFISCL1PPCAC_25870</name>
</gene>
<evidence type="ECO:0000256" key="10">
    <source>
        <dbReference type="ARBA" id="ARBA00023242"/>
    </source>
</evidence>
<comment type="subcellular location">
    <subcellularLocation>
        <location evidence="1">Nucleus</location>
    </subcellularLocation>
</comment>
<dbReference type="Gene3D" id="3.30.50.10">
    <property type="entry name" value="Erythroid Transcription Factor GATA-1, subunit A"/>
    <property type="match status" value="1"/>
</dbReference>
<dbReference type="SUPFAM" id="SSF57716">
    <property type="entry name" value="Glucocorticoid receptor-like (DNA-binding domain)"/>
    <property type="match status" value="1"/>
</dbReference>
<keyword evidence="5" id="KW-0862">Zinc</keyword>
<keyword evidence="6" id="KW-0805">Transcription regulation</keyword>
<dbReference type="Proteomes" id="UP001432322">
    <property type="component" value="Unassembled WGS sequence"/>
</dbReference>
<dbReference type="GO" id="GO:0005634">
    <property type="term" value="C:nucleus"/>
    <property type="evidence" value="ECO:0007669"/>
    <property type="project" value="UniProtKB-SubCell"/>
</dbReference>
<evidence type="ECO:0000313" key="14">
    <source>
        <dbReference type="Proteomes" id="UP001432322"/>
    </source>
</evidence>
<dbReference type="PANTHER" id="PTHR46397">
    <property type="entry name" value="NUCLEAR HORMONE RECEPTOR FAMILY-RELATED"/>
    <property type="match status" value="1"/>
</dbReference>
<dbReference type="SMART" id="SM00399">
    <property type="entry name" value="ZnF_C4"/>
    <property type="match status" value="1"/>
</dbReference>